<dbReference type="OrthoDB" id="756394at2"/>
<dbReference type="RefSeq" id="WP_079645757.1">
    <property type="nucleotide sequence ID" value="NZ_FUZF01000026.1"/>
</dbReference>
<dbReference type="STRING" id="1513896.SAMN05660841_04126"/>
<gene>
    <name evidence="1" type="ORF">SAMN05660841_04126</name>
</gene>
<sequence>MVDNYRRKKLALHLRHLSTGQISNDDFEERITKDVTYGWLPEQYYRSKESKTDDQVIRPILELSWGLYNDTHNHKLKGKYNLSDEQRKEIARFILFLHSDLEYDWTYVDVTNPLMRLSFTDILKSIFTLGQHYRDLNIKHKEEFELMKKTGDFEFWPFKTQHEYTQQLAKQPFLNRQEKTTT</sequence>
<dbReference type="Proteomes" id="UP000190150">
    <property type="component" value="Unassembled WGS sequence"/>
</dbReference>
<reference evidence="2" key="1">
    <citation type="submission" date="2017-02" db="EMBL/GenBank/DDBJ databases">
        <authorList>
            <person name="Varghese N."/>
            <person name="Submissions S."/>
        </authorList>
    </citation>
    <scope>NUCLEOTIDE SEQUENCE [LARGE SCALE GENOMIC DNA]</scope>
    <source>
        <strain evidence="2">DSM 24091</strain>
    </source>
</reference>
<proteinExistence type="predicted"/>
<dbReference type="EMBL" id="FUZF01000026">
    <property type="protein sequence ID" value="SKC08425.1"/>
    <property type="molecule type" value="Genomic_DNA"/>
</dbReference>
<evidence type="ECO:0000313" key="1">
    <source>
        <dbReference type="EMBL" id="SKC08425.1"/>
    </source>
</evidence>
<evidence type="ECO:0000313" key="2">
    <source>
        <dbReference type="Proteomes" id="UP000190150"/>
    </source>
</evidence>
<name>A0A1T5GJ72_9SPHI</name>
<accession>A0A1T5GJ72</accession>
<dbReference type="AlphaFoldDB" id="A0A1T5GJ72"/>
<keyword evidence="2" id="KW-1185">Reference proteome</keyword>
<protein>
    <submittedName>
        <fullName evidence="1">Uncharacterized protein</fullName>
    </submittedName>
</protein>
<organism evidence="1 2">
    <name type="scientific">Sphingobacterium nematocida</name>
    <dbReference type="NCBI Taxonomy" id="1513896"/>
    <lineage>
        <taxon>Bacteria</taxon>
        <taxon>Pseudomonadati</taxon>
        <taxon>Bacteroidota</taxon>
        <taxon>Sphingobacteriia</taxon>
        <taxon>Sphingobacteriales</taxon>
        <taxon>Sphingobacteriaceae</taxon>
        <taxon>Sphingobacterium</taxon>
    </lineage>
</organism>